<dbReference type="Pfam" id="PF00320">
    <property type="entry name" value="GATA"/>
    <property type="match status" value="1"/>
</dbReference>
<evidence type="ECO:0000256" key="7">
    <source>
        <dbReference type="SAM" id="MobiDB-lite"/>
    </source>
</evidence>
<dbReference type="GO" id="GO:0008270">
    <property type="term" value="F:zinc ion binding"/>
    <property type="evidence" value="ECO:0007669"/>
    <property type="project" value="UniProtKB-KW"/>
</dbReference>
<organism evidence="9 10">
    <name type="scientific">Puccinia sorghi</name>
    <dbReference type="NCBI Taxonomy" id="27349"/>
    <lineage>
        <taxon>Eukaryota</taxon>
        <taxon>Fungi</taxon>
        <taxon>Dikarya</taxon>
        <taxon>Basidiomycota</taxon>
        <taxon>Pucciniomycotina</taxon>
        <taxon>Pucciniomycetes</taxon>
        <taxon>Pucciniales</taxon>
        <taxon>Pucciniaceae</taxon>
        <taxon>Puccinia</taxon>
    </lineage>
</organism>
<dbReference type="FunFam" id="3.30.50.10:FF:000007">
    <property type="entry name" value="Nitrogen regulatory AreA, N-terminal"/>
    <property type="match status" value="1"/>
</dbReference>
<keyword evidence="10" id="KW-1185">Reference proteome</keyword>
<feature type="region of interest" description="Disordered" evidence="7">
    <location>
        <begin position="155"/>
        <end position="201"/>
    </location>
</feature>
<evidence type="ECO:0000256" key="5">
    <source>
        <dbReference type="ARBA" id="ARBA00023242"/>
    </source>
</evidence>
<keyword evidence="3 6" id="KW-0863">Zinc-finger</keyword>
<feature type="region of interest" description="Disordered" evidence="7">
    <location>
        <begin position="411"/>
        <end position="439"/>
    </location>
</feature>
<keyword evidence="4" id="KW-0862">Zinc</keyword>
<feature type="domain" description="GATA-type" evidence="8">
    <location>
        <begin position="50"/>
        <end position="97"/>
    </location>
</feature>
<dbReference type="GO" id="GO:0045944">
    <property type="term" value="P:positive regulation of transcription by RNA polymerase II"/>
    <property type="evidence" value="ECO:0007669"/>
    <property type="project" value="TreeGrafter"/>
</dbReference>
<reference evidence="9 10" key="1">
    <citation type="submission" date="2015-08" db="EMBL/GenBank/DDBJ databases">
        <title>Next Generation Sequencing and Analysis of the Genome of Puccinia sorghi L Schw, the Causal Agent of Maize Common Rust.</title>
        <authorList>
            <person name="Rochi L."/>
            <person name="Burguener G."/>
            <person name="Darino M."/>
            <person name="Turjanski A."/>
            <person name="Kreff E."/>
            <person name="Dieguez M.J."/>
            <person name="Sacco F."/>
        </authorList>
    </citation>
    <scope>NUCLEOTIDE SEQUENCE [LARGE SCALE GENOMIC DNA]</scope>
    <source>
        <strain evidence="9 10">RO10H11247</strain>
    </source>
</reference>
<dbReference type="InterPro" id="IPR013088">
    <property type="entry name" value="Znf_NHR/GATA"/>
</dbReference>
<feature type="region of interest" description="Disordered" evidence="7">
    <location>
        <begin position="1"/>
        <end position="53"/>
    </location>
</feature>
<dbReference type="InterPro" id="IPR000679">
    <property type="entry name" value="Znf_GATA"/>
</dbReference>
<evidence type="ECO:0000256" key="4">
    <source>
        <dbReference type="ARBA" id="ARBA00022833"/>
    </source>
</evidence>
<feature type="compositionally biased region" description="Polar residues" evidence="7">
    <location>
        <begin position="9"/>
        <end position="53"/>
    </location>
</feature>
<feature type="compositionally biased region" description="Pro residues" evidence="7">
    <location>
        <begin position="242"/>
        <end position="253"/>
    </location>
</feature>
<feature type="region of interest" description="Disordered" evidence="7">
    <location>
        <begin position="453"/>
        <end position="489"/>
    </location>
</feature>
<feature type="compositionally biased region" description="Pro residues" evidence="7">
    <location>
        <begin position="362"/>
        <end position="371"/>
    </location>
</feature>
<feature type="compositionally biased region" description="Acidic residues" evidence="7">
    <location>
        <begin position="549"/>
        <end position="561"/>
    </location>
</feature>
<gene>
    <name evidence="9" type="ORF">VP01_1427g4</name>
</gene>
<feature type="region of interest" description="Disordered" evidence="7">
    <location>
        <begin position="523"/>
        <end position="561"/>
    </location>
</feature>
<dbReference type="SMART" id="SM00401">
    <property type="entry name" value="ZnF_GATA"/>
    <property type="match status" value="1"/>
</dbReference>
<dbReference type="GO" id="GO:0005634">
    <property type="term" value="C:nucleus"/>
    <property type="evidence" value="ECO:0007669"/>
    <property type="project" value="UniProtKB-SubCell"/>
</dbReference>
<evidence type="ECO:0000256" key="1">
    <source>
        <dbReference type="ARBA" id="ARBA00004123"/>
    </source>
</evidence>
<feature type="compositionally biased region" description="Basic and acidic residues" evidence="7">
    <location>
        <begin position="318"/>
        <end position="328"/>
    </location>
</feature>
<accession>A0A0L6VKI0</accession>
<sequence length="561" mass="61392">MFSYHHPSHQTQPRQPKALQHQSTPTKNAPPNSSSTTQNARQQTGHTPTCANCGTQTTPLWRRNQSGATLCNACALFQKMKGRPRPISLKTNVIKPRNRVKAIDRIPLAQLNPQQSQKTNRACTSGSSTISTPCSTPLRRNHTFLPQQQPNLIQLATSSPNNSSHTLPKSHSLPLNHTSNNPRHPKPSSSSRHSSTPFRSISYPAADNRLSISHPHQVAYQSELSYAPPTPIRSARKSLPGGPDPPSLCPNPSVPSKRRKHAVQSTSGTPLLGSPDLISTNLAGHISNRLKPADSPDTSPPIRRHSFLSDHSQSLTSSKDRLCQRQEEAPSSARVERFGLTPIKLPPLSELTRHLRELTGPQPSPREPGPPTSFEASAREARLHSPVSPAGAHGRMVVAAGRALSVHSSLSDSDHSILSPSQLATPPDTHTFRPRLPLTPPVYLGTRPILPNHFLPNSQPPSSSLVDSSLPLSSPPPPHTIEQQQPSHHNFFSPANEVCFLKKRIMELEIMNGRMVSRLGQLEAAPNSPPQPPHFPHRPESSSHHVQEEHDDDQDMLDMSL</sequence>
<keyword evidence="5" id="KW-0539">Nucleus</keyword>
<comment type="subcellular location">
    <subcellularLocation>
        <location evidence="1">Nucleus</location>
    </subcellularLocation>
</comment>
<dbReference type="InterPro" id="IPR039355">
    <property type="entry name" value="Transcription_factor_GATA"/>
</dbReference>
<feature type="compositionally biased region" description="Polar residues" evidence="7">
    <location>
        <begin position="111"/>
        <end position="135"/>
    </location>
</feature>
<feature type="region of interest" description="Disordered" evidence="7">
    <location>
        <begin position="225"/>
        <end position="340"/>
    </location>
</feature>
<dbReference type="GO" id="GO:0000981">
    <property type="term" value="F:DNA-binding transcription factor activity, RNA polymerase II-specific"/>
    <property type="evidence" value="ECO:0007669"/>
    <property type="project" value="TreeGrafter"/>
</dbReference>
<feature type="compositionally biased region" description="Low complexity" evidence="7">
    <location>
        <begin position="460"/>
        <end position="472"/>
    </location>
</feature>
<dbReference type="PANTHER" id="PTHR10071">
    <property type="entry name" value="TRANSCRIPTION FACTOR GATA FAMILY MEMBER"/>
    <property type="match status" value="1"/>
</dbReference>
<feature type="region of interest" description="Disordered" evidence="7">
    <location>
        <begin position="109"/>
        <end position="142"/>
    </location>
</feature>
<protein>
    <recommendedName>
        <fullName evidence="8">GATA-type domain-containing protein</fullName>
    </recommendedName>
</protein>
<dbReference type="PROSITE" id="PS00344">
    <property type="entry name" value="GATA_ZN_FINGER_1"/>
    <property type="match status" value="1"/>
</dbReference>
<evidence type="ECO:0000313" key="9">
    <source>
        <dbReference type="EMBL" id="KNZ61281.1"/>
    </source>
</evidence>
<dbReference type="STRING" id="27349.A0A0L6VKI0"/>
<dbReference type="GO" id="GO:0000978">
    <property type="term" value="F:RNA polymerase II cis-regulatory region sequence-specific DNA binding"/>
    <property type="evidence" value="ECO:0007669"/>
    <property type="project" value="TreeGrafter"/>
</dbReference>
<evidence type="ECO:0000256" key="6">
    <source>
        <dbReference type="PROSITE-ProRule" id="PRU00094"/>
    </source>
</evidence>
<dbReference type="PROSITE" id="PS50114">
    <property type="entry name" value="GATA_ZN_FINGER_2"/>
    <property type="match status" value="1"/>
</dbReference>
<dbReference type="SUPFAM" id="SSF57716">
    <property type="entry name" value="Glucocorticoid receptor-like (DNA-binding domain)"/>
    <property type="match status" value="1"/>
</dbReference>
<dbReference type="Proteomes" id="UP000037035">
    <property type="component" value="Unassembled WGS sequence"/>
</dbReference>
<evidence type="ECO:0000256" key="3">
    <source>
        <dbReference type="ARBA" id="ARBA00022771"/>
    </source>
</evidence>
<dbReference type="CDD" id="cd00202">
    <property type="entry name" value="ZnF_GATA"/>
    <property type="match status" value="1"/>
</dbReference>
<evidence type="ECO:0000313" key="10">
    <source>
        <dbReference type="Proteomes" id="UP000037035"/>
    </source>
</evidence>
<dbReference type="PANTHER" id="PTHR10071:SF338">
    <property type="entry name" value="GATA-TYPE DOMAIN-CONTAINING PROTEIN"/>
    <property type="match status" value="1"/>
</dbReference>
<dbReference type="GO" id="GO:0000122">
    <property type="term" value="P:negative regulation of transcription by RNA polymerase II"/>
    <property type="evidence" value="ECO:0007669"/>
    <property type="project" value="TreeGrafter"/>
</dbReference>
<dbReference type="AlphaFoldDB" id="A0A0L6VKI0"/>
<keyword evidence="2" id="KW-0479">Metal-binding</keyword>
<proteinExistence type="predicted"/>
<evidence type="ECO:0000259" key="8">
    <source>
        <dbReference type="PROSITE" id="PS50114"/>
    </source>
</evidence>
<feature type="compositionally biased region" description="Low complexity" evidence="7">
    <location>
        <begin position="411"/>
        <end position="421"/>
    </location>
</feature>
<feature type="compositionally biased region" description="Low complexity" evidence="7">
    <location>
        <begin position="179"/>
        <end position="201"/>
    </location>
</feature>
<dbReference type="Gene3D" id="3.30.50.10">
    <property type="entry name" value="Erythroid Transcription Factor GATA-1, subunit A"/>
    <property type="match status" value="1"/>
</dbReference>
<evidence type="ECO:0000256" key="2">
    <source>
        <dbReference type="ARBA" id="ARBA00022723"/>
    </source>
</evidence>
<feature type="compositionally biased region" description="Polar residues" evidence="7">
    <location>
        <begin position="155"/>
        <end position="178"/>
    </location>
</feature>
<comment type="caution">
    <text evidence="9">The sequence shown here is derived from an EMBL/GenBank/DDBJ whole genome shotgun (WGS) entry which is preliminary data.</text>
</comment>
<dbReference type="OrthoDB" id="515401at2759"/>
<dbReference type="VEuPathDB" id="FungiDB:VP01_1427g4"/>
<name>A0A0L6VKI0_9BASI</name>
<feature type="region of interest" description="Disordered" evidence="7">
    <location>
        <begin position="358"/>
        <end position="390"/>
    </location>
</feature>
<feature type="compositionally biased region" description="Basic and acidic residues" evidence="7">
    <location>
        <begin position="537"/>
        <end position="548"/>
    </location>
</feature>
<dbReference type="PRINTS" id="PR00619">
    <property type="entry name" value="GATAZNFINGER"/>
</dbReference>
<dbReference type="EMBL" id="LAVV01004754">
    <property type="protein sequence ID" value="KNZ61281.1"/>
    <property type="molecule type" value="Genomic_DNA"/>
</dbReference>